<dbReference type="PANTHER" id="PTHR11527">
    <property type="entry name" value="HEAT-SHOCK PROTEIN 20 FAMILY MEMBER"/>
    <property type="match status" value="1"/>
</dbReference>
<dbReference type="Proteomes" id="UP000195402">
    <property type="component" value="Unassembled WGS sequence"/>
</dbReference>
<proteinExistence type="inferred from homology"/>
<comment type="caution">
    <text evidence="5">The sequence shown here is derived from an EMBL/GenBank/DDBJ whole genome shotgun (WGS) entry which is preliminary data.</text>
</comment>
<feature type="domain" description="SHSP" evidence="4">
    <location>
        <begin position="21"/>
        <end position="139"/>
    </location>
</feature>
<dbReference type="STRING" id="56857.A0A200QL00"/>
<accession>A0A200QL00</accession>
<reference evidence="5 6" key="1">
    <citation type="journal article" date="2017" name="Mol. Plant">
        <title>The Genome of Medicinal Plant Macleaya cordata Provides New Insights into Benzylisoquinoline Alkaloids Metabolism.</title>
        <authorList>
            <person name="Liu X."/>
            <person name="Liu Y."/>
            <person name="Huang P."/>
            <person name="Ma Y."/>
            <person name="Qing Z."/>
            <person name="Tang Q."/>
            <person name="Cao H."/>
            <person name="Cheng P."/>
            <person name="Zheng Y."/>
            <person name="Yuan Z."/>
            <person name="Zhou Y."/>
            <person name="Liu J."/>
            <person name="Tang Z."/>
            <person name="Zhuo Y."/>
            <person name="Zhang Y."/>
            <person name="Yu L."/>
            <person name="Huang J."/>
            <person name="Yang P."/>
            <person name="Peng Q."/>
            <person name="Zhang J."/>
            <person name="Jiang W."/>
            <person name="Zhang Z."/>
            <person name="Lin K."/>
            <person name="Ro D.K."/>
            <person name="Chen X."/>
            <person name="Xiong X."/>
            <person name="Shang Y."/>
            <person name="Huang S."/>
            <person name="Zeng J."/>
        </authorList>
    </citation>
    <scope>NUCLEOTIDE SEQUENCE [LARGE SCALE GENOMIC DNA]</scope>
    <source>
        <strain evidence="6">cv. BLH2017</strain>
        <tissue evidence="5">Root</tissue>
    </source>
</reference>
<protein>
    <submittedName>
        <fullName evidence="5">Alpha crystallin/Hsp20 domain</fullName>
    </submittedName>
</protein>
<dbReference type="PROSITE" id="PS01031">
    <property type="entry name" value="SHSP"/>
    <property type="match status" value="1"/>
</dbReference>
<dbReference type="InterPro" id="IPR008978">
    <property type="entry name" value="HSP20-like_chaperone"/>
</dbReference>
<keyword evidence="1" id="KW-0346">Stress response</keyword>
<dbReference type="OMA" id="ENLVWHV"/>
<keyword evidence="6" id="KW-1185">Reference proteome</keyword>
<dbReference type="SUPFAM" id="SSF49764">
    <property type="entry name" value="HSP20-like chaperones"/>
    <property type="match status" value="1"/>
</dbReference>
<evidence type="ECO:0000256" key="2">
    <source>
        <dbReference type="PROSITE-ProRule" id="PRU00285"/>
    </source>
</evidence>
<gene>
    <name evidence="5" type="ORF">BVC80_1749g27</name>
</gene>
<evidence type="ECO:0000256" key="1">
    <source>
        <dbReference type="ARBA" id="ARBA00023016"/>
    </source>
</evidence>
<dbReference type="InterPro" id="IPR031107">
    <property type="entry name" value="Small_HSP"/>
</dbReference>
<evidence type="ECO:0000256" key="3">
    <source>
        <dbReference type="RuleBase" id="RU003616"/>
    </source>
</evidence>
<name>A0A200QL00_MACCD</name>
<evidence type="ECO:0000313" key="5">
    <source>
        <dbReference type="EMBL" id="OVA11203.1"/>
    </source>
</evidence>
<comment type="similarity">
    <text evidence="2 3">Belongs to the small heat shock protein (HSP20) family.</text>
</comment>
<dbReference type="Gene3D" id="2.60.40.790">
    <property type="match status" value="1"/>
</dbReference>
<evidence type="ECO:0000259" key="4">
    <source>
        <dbReference type="PROSITE" id="PS01031"/>
    </source>
</evidence>
<dbReference type="InterPro" id="IPR002068">
    <property type="entry name" value="A-crystallin/Hsp20_dom"/>
</dbReference>
<evidence type="ECO:0000313" key="6">
    <source>
        <dbReference type="Proteomes" id="UP000195402"/>
    </source>
</evidence>
<dbReference type="EMBL" id="MVGT01001726">
    <property type="protein sequence ID" value="OVA11203.1"/>
    <property type="molecule type" value="Genomic_DNA"/>
</dbReference>
<dbReference type="Pfam" id="PF00011">
    <property type="entry name" value="HSP20"/>
    <property type="match status" value="1"/>
</dbReference>
<sequence length="142" mass="15970">MADIFSTDPFRRFLWRAPIFQDWSGSRALMDWIETPNTHIYKINVPGFGKEDIKVQVEDGNVLQIRGEGTKEESIAKDAIFHVAERGTTTKGNFCREIVLPENVKIDQIKAVVDNGVLTIVVPKDLNAKSSKVKNINISSKL</sequence>
<dbReference type="AlphaFoldDB" id="A0A200QL00"/>
<dbReference type="FunCoup" id="A0A200QL00">
    <property type="interactions" value="119"/>
</dbReference>
<dbReference type="OrthoDB" id="1431247at2759"/>
<dbReference type="InParanoid" id="A0A200QL00"/>
<organism evidence="5 6">
    <name type="scientific">Macleaya cordata</name>
    <name type="common">Five-seeded plume-poppy</name>
    <name type="synonym">Bocconia cordata</name>
    <dbReference type="NCBI Taxonomy" id="56857"/>
    <lineage>
        <taxon>Eukaryota</taxon>
        <taxon>Viridiplantae</taxon>
        <taxon>Streptophyta</taxon>
        <taxon>Embryophyta</taxon>
        <taxon>Tracheophyta</taxon>
        <taxon>Spermatophyta</taxon>
        <taxon>Magnoliopsida</taxon>
        <taxon>Ranunculales</taxon>
        <taxon>Papaveraceae</taxon>
        <taxon>Papaveroideae</taxon>
        <taxon>Macleaya</taxon>
    </lineage>
</organism>